<dbReference type="InterPro" id="IPR023365">
    <property type="entry name" value="Sortase_dom-sf"/>
</dbReference>
<keyword evidence="3" id="KW-1133">Transmembrane helix</keyword>
<evidence type="ECO:0000256" key="3">
    <source>
        <dbReference type="SAM" id="Phobius"/>
    </source>
</evidence>
<keyword evidence="1" id="KW-0378">Hydrolase</keyword>
<keyword evidence="3" id="KW-0812">Transmembrane</keyword>
<name>A0A8J4AGY3_9ACTN</name>
<dbReference type="InterPro" id="IPR042001">
    <property type="entry name" value="Sortase_F"/>
</dbReference>
<feature type="region of interest" description="Disordered" evidence="2">
    <location>
        <begin position="61"/>
        <end position="87"/>
    </location>
</feature>
<evidence type="ECO:0000313" key="5">
    <source>
        <dbReference type="Proteomes" id="UP000614996"/>
    </source>
</evidence>
<sequence>MTKTASSGGHRAHKHGARRRRRFGATLVAVAVLILAATGIVWWQAQPPGDTGSSTVRALETASPRTTATVDRPPVRAGDLPDASHQVPPTRLDISAIHVKAHVVPTGVDSRGDFSVPPSVDTVGWYKYGPGLTASSGSIVIGGHVDSATEGVGAFFHLTDLRPGNRISLSSRGTTRWFRVVAREQIPKANIDLGRYFSAGGALRLTLFTCGGSFDRAHRSYTDNIVVTAVPAR</sequence>
<dbReference type="CDD" id="cd05829">
    <property type="entry name" value="Sortase_F"/>
    <property type="match status" value="1"/>
</dbReference>
<organism evidence="4 5">
    <name type="scientific">Actinocatenispora comari</name>
    <dbReference type="NCBI Taxonomy" id="2807577"/>
    <lineage>
        <taxon>Bacteria</taxon>
        <taxon>Bacillati</taxon>
        <taxon>Actinomycetota</taxon>
        <taxon>Actinomycetes</taxon>
        <taxon>Micromonosporales</taxon>
        <taxon>Micromonosporaceae</taxon>
        <taxon>Actinocatenispora</taxon>
    </lineage>
</organism>
<dbReference type="GO" id="GO:0016787">
    <property type="term" value="F:hydrolase activity"/>
    <property type="evidence" value="ECO:0007669"/>
    <property type="project" value="UniProtKB-KW"/>
</dbReference>
<comment type="caution">
    <text evidence="4">The sequence shown here is derived from an EMBL/GenBank/DDBJ whole genome shotgun (WGS) entry which is preliminary data.</text>
</comment>
<dbReference type="InterPro" id="IPR005754">
    <property type="entry name" value="Sortase"/>
</dbReference>
<evidence type="ECO:0000313" key="4">
    <source>
        <dbReference type="EMBL" id="GIL30928.1"/>
    </source>
</evidence>
<dbReference type="Pfam" id="PF04203">
    <property type="entry name" value="Sortase"/>
    <property type="match status" value="1"/>
</dbReference>
<accession>A0A8J4AGY3</accession>
<protein>
    <submittedName>
        <fullName evidence="4">Class F sortase</fullName>
    </submittedName>
</protein>
<keyword evidence="3" id="KW-0472">Membrane</keyword>
<dbReference type="SUPFAM" id="SSF63817">
    <property type="entry name" value="Sortase"/>
    <property type="match status" value="1"/>
</dbReference>
<feature type="transmembrane region" description="Helical" evidence="3">
    <location>
        <begin position="23"/>
        <end position="43"/>
    </location>
</feature>
<evidence type="ECO:0000256" key="1">
    <source>
        <dbReference type="ARBA" id="ARBA00022801"/>
    </source>
</evidence>
<reference evidence="5" key="1">
    <citation type="journal article" date="2021" name="Int. J. Syst. Evol. Microbiol.">
        <title>Actinocatenispora comari sp. nov., an endophytic actinomycete isolated from aerial parts of Comarum salesowianum.</title>
        <authorList>
            <person name="Oyunbileg N."/>
            <person name="Iizaka Y."/>
            <person name="Hamada M."/>
            <person name="Davaapurev B.O."/>
            <person name="Fukumoto A."/>
            <person name="Tsetseg B."/>
            <person name="Kato F."/>
            <person name="Tamura T."/>
            <person name="Batkhuu J."/>
            <person name="Anzai Y."/>
        </authorList>
    </citation>
    <scope>NUCLEOTIDE SEQUENCE [LARGE SCALE GENOMIC DNA]</scope>
    <source>
        <strain evidence="5">NUM-2625</strain>
    </source>
</reference>
<dbReference type="RefSeq" id="WP_225918972.1">
    <property type="nucleotide sequence ID" value="NZ_BOPO01000128.1"/>
</dbReference>
<keyword evidence="5" id="KW-1185">Reference proteome</keyword>
<gene>
    <name evidence="4" type="ORF">NUM_61820</name>
</gene>
<dbReference type="Proteomes" id="UP000614996">
    <property type="component" value="Unassembled WGS sequence"/>
</dbReference>
<dbReference type="Gene3D" id="2.40.260.10">
    <property type="entry name" value="Sortase"/>
    <property type="match status" value="1"/>
</dbReference>
<dbReference type="EMBL" id="BOPO01000128">
    <property type="protein sequence ID" value="GIL30928.1"/>
    <property type="molecule type" value="Genomic_DNA"/>
</dbReference>
<proteinExistence type="predicted"/>
<evidence type="ECO:0000256" key="2">
    <source>
        <dbReference type="SAM" id="MobiDB-lite"/>
    </source>
</evidence>
<dbReference type="AlphaFoldDB" id="A0A8J4AGY3"/>